<sequence>MSPEQARQLVDMQIAFNQVIDPSYPENPQVKRDDIKAILVELGEYFEHTAYKWWKKQTPDWAQANMELIDILHFAISDAIENAYNAKHQAPAEAVAQLILHAAKANESMADGKELIAALAADGSAQKPLQCGQQFFVKLMAALVDAYGDANTVYLTYVGKNALNNLRQQRGYKQGTYIKMWQGREDNEVMIALLGEHEGQVIAAEHPLTYAQTLLMSYYDEHIGGTTGS</sequence>
<gene>
    <name evidence="1" type="ORF">CWE24_08480</name>
</gene>
<dbReference type="SUPFAM" id="SSF101386">
    <property type="entry name" value="all-alpha NTP pyrophosphatases"/>
    <property type="match status" value="1"/>
</dbReference>
<reference evidence="2" key="1">
    <citation type="journal article" date="2018" name="Front. Microbiol.">
        <title>Genome-Based Analysis Reveals the Taxonomy and Diversity of the Family Idiomarinaceae.</title>
        <authorList>
            <person name="Liu Y."/>
            <person name="Lai Q."/>
            <person name="Shao Z."/>
        </authorList>
    </citation>
    <scope>NUCLEOTIDE SEQUENCE [LARGE SCALE GENOMIC DNA]</scope>
    <source>
        <strain evidence="2">908033</strain>
    </source>
</reference>
<evidence type="ECO:0008006" key="3">
    <source>
        <dbReference type="Google" id="ProtNLM"/>
    </source>
</evidence>
<evidence type="ECO:0000313" key="2">
    <source>
        <dbReference type="Proteomes" id="UP000286985"/>
    </source>
</evidence>
<dbReference type="Gene3D" id="1.10.4010.10">
    <property type="entry name" value="Type II deoxyuridine triphosphatase"/>
    <property type="match status" value="1"/>
</dbReference>
<dbReference type="STRING" id="519452.SAMN04488139_1515"/>
<dbReference type="Pfam" id="PF08761">
    <property type="entry name" value="dUTPase_2"/>
    <property type="match status" value="1"/>
</dbReference>
<dbReference type="AlphaFoldDB" id="A0A432XH13"/>
<dbReference type="CDD" id="cd11527">
    <property type="entry name" value="NTP-PPase_dUTPase"/>
    <property type="match status" value="1"/>
</dbReference>
<dbReference type="InterPro" id="IPR014871">
    <property type="entry name" value="dUTPase/dCTP_pyrophosphatase"/>
</dbReference>
<dbReference type="EMBL" id="PIPU01000003">
    <property type="protein sequence ID" value="RUO48011.1"/>
    <property type="molecule type" value="Genomic_DNA"/>
</dbReference>
<accession>A0A432XH13</accession>
<evidence type="ECO:0000313" key="1">
    <source>
        <dbReference type="EMBL" id="RUO48011.1"/>
    </source>
</evidence>
<name>A0A432XH13_9GAMM</name>
<comment type="caution">
    <text evidence="1">The sequence shown here is derived from an EMBL/GenBank/DDBJ whole genome shotgun (WGS) entry which is preliminary data.</text>
</comment>
<keyword evidence="2" id="KW-1185">Reference proteome</keyword>
<protein>
    <recommendedName>
        <fullName evidence="3">dUTPase</fullName>
    </recommendedName>
</protein>
<dbReference type="RefSeq" id="WP_092839886.1">
    <property type="nucleotide sequence ID" value="NZ_FPCF01000002.1"/>
</dbReference>
<organism evidence="1 2">
    <name type="scientific">Pseudidiomarina donghaiensis</name>
    <dbReference type="NCBI Taxonomy" id="519452"/>
    <lineage>
        <taxon>Bacteria</taxon>
        <taxon>Pseudomonadati</taxon>
        <taxon>Pseudomonadota</taxon>
        <taxon>Gammaproteobacteria</taxon>
        <taxon>Alteromonadales</taxon>
        <taxon>Idiomarinaceae</taxon>
        <taxon>Pseudidiomarina</taxon>
    </lineage>
</organism>
<dbReference type="OrthoDB" id="9775854at2"/>
<dbReference type="Proteomes" id="UP000286985">
    <property type="component" value="Unassembled WGS sequence"/>
</dbReference>
<proteinExistence type="predicted"/>